<dbReference type="AlphaFoldDB" id="A0A8J8P1P7"/>
<dbReference type="InterPro" id="IPR002423">
    <property type="entry name" value="Cpn60/GroEL/TCP-1"/>
</dbReference>
<dbReference type="EMBL" id="RRYP01002955">
    <property type="protein sequence ID" value="TNV84265.1"/>
    <property type="molecule type" value="Genomic_DNA"/>
</dbReference>
<evidence type="ECO:0000256" key="8">
    <source>
        <dbReference type="ARBA" id="ARBA00024086"/>
    </source>
</evidence>
<keyword evidence="5 11" id="KW-0547">Nucleotide-binding</keyword>
<dbReference type="Pfam" id="PF00118">
    <property type="entry name" value="Cpn60_TCP1"/>
    <property type="match status" value="1"/>
</dbReference>
<dbReference type="GO" id="GO:0016887">
    <property type="term" value="F:ATP hydrolysis activity"/>
    <property type="evidence" value="ECO:0007669"/>
    <property type="project" value="InterPro"/>
</dbReference>
<dbReference type="SUPFAM" id="SSF48592">
    <property type="entry name" value="GroEL equatorial domain-like"/>
    <property type="match status" value="1"/>
</dbReference>
<dbReference type="GO" id="GO:0005832">
    <property type="term" value="C:chaperonin-containing T-complex"/>
    <property type="evidence" value="ECO:0007669"/>
    <property type="project" value="UniProtKB-ARBA"/>
</dbReference>
<dbReference type="InterPro" id="IPR053374">
    <property type="entry name" value="TCP-1_chaperonin"/>
</dbReference>
<keyword evidence="4" id="KW-0963">Cytoplasm</keyword>
<dbReference type="GO" id="GO:0005524">
    <property type="term" value="F:ATP binding"/>
    <property type="evidence" value="ECO:0007669"/>
    <property type="project" value="UniProtKB-KW"/>
</dbReference>
<evidence type="ECO:0000256" key="2">
    <source>
        <dbReference type="ARBA" id="ARBA00008020"/>
    </source>
</evidence>
<dbReference type="NCBIfam" id="NF041082">
    <property type="entry name" value="thermosome_alpha"/>
    <property type="match status" value="1"/>
</dbReference>
<feature type="coiled-coil region" evidence="12">
    <location>
        <begin position="130"/>
        <end position="164"/>
    </location>
</feature>
<dbReference type="InterPro" id="IPR002194">
    <property type="entry name" value="Chaperonin_TCP-1_CS"/>
</dbReference>
<dbReference type="SUPFAM" id="SSF52029">
    <property type="entry name" value="GroEL apical domain-like"/>
    <property type="match status" value="1"/>
</dbReference>
<dbReference type="InterPro" id="IPR012718">
    <property type="entry name" value="Chap_CCT_epsi"/>
</dbReference>
<comment type="subcellular location">
    <subcellularLocation>
        <location evidence="1">Cytoplasm</location>
    </subcellularLocation>
</comment>
<dbReference type="FunFam" id="1.10.560.10:FF:000053">
    <property type="entry name" value="T-complex protein 1 subunit delta"/>
    <property type="match status" value="1"/>
</dbReference>
<dbReference type="InterPro" id="IPR027410">
    <property type="entry name" value="TCP-1-like_intermed_sf"/>
</dbReference>
<evidence type="ECO:0000256" key="9">
    <source>
        <dbReference type="ARBA" id="ARBA00024677"/>
    </source>
</evidence>
<comment type="subunit">
    <text evidence="3">Heterooligomeric complex of about 850 to 900 kDa that forms two stacked rings, 12 to 16 nm in diameter.</text>
</comment>
<dbReference type="GO" id="GO:0051082">
    <property type="term" value="F:unfolded protein binding"/>
    <property type="evidence" value="ECO:0007669"/>
    <property type="project" value="InterPro"/>
</dbReference>
<organism evidence="13 14">
    <name type="scientific">Halteria grandinella</name>
    <dbReference type="NCBI Taxonomy" id="5974"/>
    <lineage>
        <taxon>Eukaryota</taxon>
        <taxon>Sar</taxon>
        <taxon>Alveolata</taxon>
        <taxon>Ciliophora</taxon>
        <taxon>Intramacronucleata</taxon>
        <taxon>Spirotrichea</taxon>
        <taxon>Stichotrichia</taxon>
        <taxon>Sporadotrichida</taxon>
        <taxon>Halteriidae</taxon>
        <taxon>Halteria</taxon>
    </lineage>
</organism>
<evidence type="ECO:0000256" key="6">
    <source>
        <dbReference type="ARBA" id="ARBA00022840"/>
    </source>
</evidence>
<dbReference type="PROSITE" id="PS00995">
    <property type="entry name" value="TCP1_3"/>
    <property type="match status" value="1"/>
</dbReference>
<name>A0A8J8P1P7_HALGN</name>
<dbReference type="PRINTS" id="PR00304">
    <property type="entry name" value="TCOMPLEXTCP1"/>
</dbReference>
<dbReference type="InterPro" id="IPR054827">
    <property type="entry name" value="thermosome_alpha"/>
</dbReference>
<dbReference type="NCBIfam" id="NF041083">
    <property type="entry name" value="thermosome_beta"/>
    <property type="match status" value="1"/>
</dbReference>
<dbReference type="InterPro" id="IPR027413">
    <property type="entry name" value="GROEL-like_equatorial_sf"/>
</dbReference>
<dbReference type="PROSITE" id="PS00750">
    <property type="entry name" value="TCP1_1"/>
    <property type="match status" value="1"/>
</dbReference>
<dbReference type="FunFam" id="3.50.7.10:FF:000003">
    <property type="entry name" value="T-complex protein 1 subunit epsilon"/>
    <property type="match status" value="1"/>
</dbReference>
<evidence type="ECO:0000256" key="11">
    <source>
        <dbReference type="RuleBase" id="RU004187"/>
    </source>
</evidence>
<evidence type="ECO:0000256" key="10">
    <source>
        <dbReference type="ARBA" id="ARBA00033325"/>
    </source>
</evidence>
<dbReference type="OrthoDB" id="10248520at2759"/>
<dbReference type="Gene3D" id="3.50.7.10">
    <property type="entry name" value="GroEL"/>
    <property type="match status" value="1"/>
</dbReference>
<keyword evidence="6 11" id="KW-0067">ATP-binding</keyword>
<comment type="similarity">
    <text evidence="2 11">Belongs to the TCP-1 chaperonin family.</text>
</comment>
<protein>
    <recommendedName>
        <fullName evidence="8">T-complex protein 1 subunit epsilon</fullName>
    </recommendedName>
    <alternativeName>
        <fullName evidence="10">CCT-epsilon</fullName>
    </alternativeName>
</protein>
<dbReference type="Proteomes" id="UP000785679">
    <property type="component" value="Unassembled WGS sequence"/>
</dbReference>
<evidence type="ECO:0000313" key="14">
    <source>
        <dbReference type="Proteomes" id="UP000785679"/>
    </source>
</evidence>
<dbReference type="PROSITE" id="PS00751">
    <property type="entry name" value="TCP1_2"/>
    <property type="match status" value="1"/>
</dbReference>
<evidence type="ECO:0000256" key="5">
    <source>
        <dbReference type="ARBA" id="ARBA00022741"/>
    </source>
</evidence>
<dbReference type="CDD" id="cd03339">
    <property type="entry name" value="TCP1_epsilon"/>
    <property type="match status" value="1"/>
</dbReference>
<accession>A0A8J8P1P7</accession>
<dbReference type="InterPro" id="IPR027409">
    <property type="entry name" value="GroEL-like_apical_dom_sf"/>
</dbReference>
<evidence type="ECO:0000256" key="1">
    <source>
        <dbReference type="ARBA" id="ARBA00004496"/>
    </source>
</evidence>
<keyword evidence="7 11" id="KW-0143">Chaperone</keyword>
<keyword evidence="14" id="KW-1185">Reference proteome</keyword>
<dbReference type="Gene3D" id="1.10.560.10">
    <property type="entry name" value="GroEL-like equatorial domain"/>
    <property type="match status" value="1"/>
</dbReference>
<dbReference type="NCBIfam" id="TIGR02343">
    <property type="entry name" value="chap_CCT_epsi"/>
    <property type="match status" value="1"/>
</dbReference>
<evidence type="ECO:0000256" key="3">
    <source>
        <dbReference type="ARBA" id="ARBA00011531"/>
    </source>
</evidence>
<comment type="caution">
    <text evidence="13">The sequence shown here is derived from an EMBL/GenBank/DDBJ whole genome shotgun (WGS) entry which is preliminary data.</text>
</comment>
<proteinExistence type="inferred from homology"/>
<keyword evidence="12" id="KW-0175">Coiled coil</keyword>
<gene>
    <name evidence="13" type="ORF">FGO68_gene10754</name>
</gene>
<reference evidence="13" key="1">
    <citation type="submission" date="2019-06" db="EMBL/GenBank/DDBJ databases">
        <authorList>
            <person name="Zheng W."/>
        </authorList>
    </citation>
    <scope>NUCLEOTIDE SEQUENCE</scope>
    <source>
        <strain evidence="13">QDHG01</strain>
    </source>
</reference>
<evidence type="ECO:0000256" key="4">
    <source>
        <dbReference type="ARBA" id="ARBA00022490"/>
    </source>
</evidence>
<evidence type="ECO:0000256" key="7">
    <source>
        <dbReference type="ARBA" id="ARBA00023186"/>
    </source>
</evidence>
<sequence>MSLAFDEYGRPFIIIREQEKKKRTKGLEAHKANILAAKTVARLMRTSLGPKGMDKMLVSPDGDVIVTNDGATILEKMEVQHQTARLLVELSKSQDNEIGDGTTGVVVLAGALLEQAQKLLDKGIHPLKIADGFERACDIATKRIESIQEEIDIQKNNNEFLKKCATTSLGSKVVSKCQDLMADIAVKAVLSVADLDRRDVNFDHIKVIAKTGGSLEDTTFVSGLIIDKDFSHPQMVKEVDDAKVLILTCPFEPPKPKTKHGLEIKSAEDYERLYQMEQNYFTDMVKRCKDSGANVVLCQWGFDDEANHLLMHHQLPAVRWVGGVEIELLAMATGARIVPRFEEITPEKLGKAGKIKEISFGASNDKVILIEDCAHSKAVTILIRGGSMTICDEAKRCLHDAICVVRNMIRNSNVVGGGGATELACSIAVQTAADQIEGIEQYAVRAFADALEEIPLALSENSGYNPIDYVSKIKQEQITEGNPFLGVDALGKGTTNMYEQGVFESAQSKRNQLELATQVVKMILKIDDVISPAEYD</sequence>
<evidence type="ECO:0000256" key="12">
    <source>
        <dbReference type="SAM" id="Coils"/>
    </source>
</evidence>
<dbReference type="Gene3D" id="3.30.260.10">
    <property type="entry name" value="TCP-1-like chaperonin intermediate domain"/>
    <property type="match status" value="1"/>
</dbReference>
<comment type="function">
    <text evidence="9">Molecular chaperone; assists the folding of proteins upon ATP hydrolysis. Known to play a role, in vitro, in the folding of actin and tubulin.</text>
</comment>
<dbReference type="SUPFAM" id="SSF54849">
    <property type="entry name" value="GroEL-intermediate domain like"/>
    <property type="match status" value="1"/>
</dbReference>
<dbReference type="PANTHER" id="PTHR11353">
    <property type="entry name" value="CHAPERONIN"/>
    <property type="match status" value="1"/>
</dbReference>
<dbReference type="InterPro" id="IPR017998">
    <property type="entry name" value="Chaperone_TCP-1"/>
</dbReference>
<dbReference type="GO" id="GO:0140662">
    <property type="term" value="F:ATP-dependent protein folding chaperone"/>
    <property type="evidence" value="ECO:0007669"/>
    <property type="project" value="InterPro"/>
</dbReference>
<evidence type="ECO:0000313" key="13">
    <source>
        <dbReference type="EMBL" id="TNV84265.1"/>
    </source>
</evidence>